<dbReference type="GO" id="GO:0005634">
    <property type="term" value="C:nucleus"/>
    <property type="evidence" value="ECO:0007669"/>
    <property type="project" value="UniProtKB-SubCell"/>
</dbReference>
<keyword evidence="7" id="KW-0131">Cell cycle</keyword>
<keyword evidence="6" id="KW-0539">Nucleus</keyword>
<dbReference type="EMBL" id="BTFZ01000001">
    <property type="protein sequence ID" value="GMM33093.1"/>
    <property type="molecule type" value="Genomic_DNA"/>
</dbReference>
<keyword evidence="3" id="KW-0132">Cell division</keyword>
<dbReference type="InterPro" id="IPR019440">
    <property type="entry name" value="MAU2"/>
</dbReference>
<keyword evidence="4" id="KW-0498">Mitosis</keyword>
<evidence type="ECO:0000256" key="2">
    <source>
        <dbReference type="ARBA" id="ARBA00008585"/>
    </source>
</evidence>
<evidence type="ECO:0000256" key="4">
    <source>
        <dbReference type="ARBA" id="ARBA00022776"/>
    </source>
</evidence>
<evidence type="ECO:0000256" key="6">
    <source>
        <dbReference type="ARBA" id="ARBA00023242"/>
    </source>
</evidence>
<evidence type="ECO:0000256" key="5">
    <source>
        <dbReference type="ARBA" id="ARBA00022829"/>
    </source>
</evidence>
<dbReference type="Pfam" id="PF10345">
    <property type="entry name" value="Cohesin_load"/>
    <property type="match status" value="1"/>
</dbReference>
<keyword evidence="5" id="KW-0159">Chromosome partition</keyword>
<evidence type="ECO:0000313" key="10">
    <source>
        <dbReference type="Proteomes" id="UP001360560"/>
    </source>
</evidence>
<comment type="similarity">
    <text evidence="2">Belongs to the SCC4/mau-2 family.</text>
</comment>
<keyword evidence="10" id="KW-1185">Reference proteome</keyword>
<gene>
    <name evidence="9" type="ORF">DASC09_004180</name>
</gene>
<accession>A0AAV5QE41</accession>
<comment type="subcellular location">
    <subcellularLocation>
        <location evidence="1">Nucleus</location>
    </subcellularLocation>
</comment>
<sequence>MMESQEGYSEAGLTNVIPQNNNPQNGNEEVNIEMSRKRKHHEVITDQDEDASQDLSLADESQQEYIPASDVEAMIYVLTRVANEYLTHARSMVHLVASNQQKLLEYRKLVFACIKTLTTIVTKLSNIPPNTETSIFLKLAQLYYYETNDLKKCEINLNKAMTISKRSKVLHLQFQAEFFSAVIICSDNSRIALKYLNSKIEEFTNLGYIHWVRIFEFLKINLLLTVEPKTALTNLKVFNGYTNLNENLKQFSLLMEANLKLYRGSPLDACNILKLCQSRMETLKLAKIPQLTAMLLLNQLKCGIQMTDFEGSRKTIAKLNSFVENESKNNLPNWPSDGSFNLKITLPTNAHNVKDYPFKVNWLSIEEVQIISWLYCGICYIYKFYEKDRSITYLNTALTLTDRYSAKIKTKGFTRKGSNPLNNIDGNTLADINTLNLKIIRLKFIKIQILYYQCFYDLLSNEHQPSSIKSKLHAIQTQLESLSTVEKKCFKLPFMKNLYLLALVSQNEGNLSPAKYLYYKIRELLKSPNSGSTKNLSESKLAYFCNTLGIGGNTFAARDENSEIYVYSTLNCIIILESDLAILKQINNDPTISKEVLAKNNGEITKITAERNSLLNEINLMFENGKKNTVDQGQQGIIITNNHLGFASSNKLVLASKNIFDVVFNQLTHQQVKSILENIVPPSVLHNSSEVSEANDHDQVATLVQQLSPELYALATYLLSKSATDSISKQRFLLQSIASSKIAHNLVLQYLSGMKLYENYQKLGQQAEADLQLQHNSQLREKILAMFVDSQKGLPKKVRSSK</sequence>
<protein>
    <submittedName>
        <fullName evidence="9">Uncharacterized protein</fullName>
    </submittedName>
</protein>
<feature type="compositionally biased region" description="Low complexity" evidence="8">
    <location>
        <begin position="15"/>
        <end position="29"/>
    </location>
</feature>
<dbReference type="RefSeq" id="XP_064850093.1">
    <property type="nucleotide sequence ID" value="XM_064994021.1"/>
</dbReference>
<dbReference type="GeneID" id="90071072"/>
<feature type="region of interest" description="Disordered" evidence="8">
    <location>
        <begin position="1"/>
        <end position="54"/>
    </location>
</feature>
<evidence type="ECO:0000256" key="1">
    <source>
        <dbReference type="ARBA" id="ARBA00004123"/>
    </source>
</evidence>
<proteinExistence type="inferred from homology"/>
<dbReference type="GO" id="GO:0007064">
    <property type="term" value="P:mitotic sister chromatid cohesion"/>
    <property type="evidence" value="ECO:0007669"/>
    <property type="project" value="InterPro"/>
</dbReference>
<evidence type="ECO:0000256" key="8">
    <source>
        <dbReference type="SAM" id="MobiDB-lite"/>
    </source>
</evidence>
<evidence type="ECO:0000256" key="3">
    <source>
        <dbReference type="ARBA" id="ARBA00022618"/>
    </source>
</evidence>
<evidence type="ECO:0000313" key="9">
    <source>
        <dbReference type="EMBL" id="GMM33093.1"/>
    </source>
</evidence>
<dbReference type="Proteomes" id="UP001360560">
    <property type="component" value="Unassembled WGS sequence"/>
</dbReference>
<name>A0AAV5QE41_9ASCO</name>
<dbReference type="GO" id="GO:0051301">
    <property type="term" value="P:cell division"/>
    <property type="evidence" value="ECO:0007669"/>
    <property type="project" value="UniProtKB-KW"/>
</dbReference>
<comment type="caution">
    <text evidence="9">The sequence shown here is derived from an EMBL/GenBank/DDBJ whole genome shotgun (WGS) entry which is preliminary data.</text>
</comment>
<organism evidence="9 10">
    <name type="scientific">Saccharomycopsis crataegensis</name>
    <dbReference type="NCBI Taxonomy" id="43959"/>
    <lineage>
        <taxon>Eukaryota</taxon>
        <taxon>Fungi</taxon>
        <taxon>Dikarya</taxon>
        <taxon>Ascomycota</taxon>
        <taxon>Saccharomycotina</taxon>
        <taxon>Saccharomycetes</taxon>
        <taxon>Saccharomycopsidaceae</taxon>
        <taxon>Saccharomycopsis</taxon>
    </lineage>
</organism>
<dbReference type="GO" id="GO:0007059">
    <property type="term" value="P:chromosome segregation"/>
    <property type="evidence" value="ECO:0007669"/>
    <property type="project" value="UniProtKB-KW"/>
</dbReference>
<reference evidence="9 10" key="1">
    <citation type="journal article" date="2023" name="Elife">
        <title>Identification of key yeast species and microbe-microbe interactions impacting larval growth of Drosophila in the wild.</title>
        <authorList>
            <person name="Mure A."/>
            <person name="Sugiura Y."/>
            <person name="Maeda R."/>
            <person name="Honda K."/>
            <person name="Sakurai N."/>
            <person name="Takahashi Y."/>
            <person name="Watada M."/>
            <person name="Katoh T."/>
            <person name="Gotoh A."/>
            <person name="Gotoh Y."/>
            <person name="Taniguchi I."/>
            <person name="Nakamura K."/>
            <person name="Hayashi T."/>
            <person name="Katayama T."/>
            <person name="Uemura T."/>
            <person name="Hattori Y."/>
        </authorList>
    </citation>
    <scope>NUCLEOTIDE SEQUENCE [LARGE SCALE GENOMIC DNA]</scope>
    <source>
        <strain evidence="9 10">SC-9</strain>
    </source>
</reference>
<evidence type="ECO:0000256" key="7">
    <source>
        <dbReference type="ARBA" id="ARBA00023306"/>
    </source>
</evidence>
<dbReference type="AlphaFoldDB" id="A0AAV5QE41"/>